<feature type="transmembrane region" description="Helical" evidence="1">
    <location>
        <begin position="176"/>
        <end position="195"/>
    </location>
</feature>
<evidence type="ECO:0000313" key="4">
    <source>
        <dbReference type="Proteomes" id="UP000886748"/>
    </source>
</evidence>
<feature type="transmembrane region" description="Helical" evidence="1">
    <location>
        <begin position="121"/>
        <end position="139"/>
    </location>
</feature>
<keyword evidence="3" id="KW-0012">Acyltransferase</keyword>
<dbReference type="PANTHER" id="PTHR37312">
    <property type="entry name" value="MEMBRANE-BOUND ACYLTRANSFERASE YKRP-RELATED"/>
    <property type="match status" value="1"/>
</dbReference>
<feature type="transmembrane region" description="Helical" evidence="1">
    <location>
        <begin position="292"/>
        <end position="311"/>
    </location>
</feature>
<dbReference type="InterPro" id="IPR002656">
    <property type="entry name" value="Acyl_transf_3_dom"/>
</dbReference>
<dbReference type="PANTHER" id="PTHR37312:SF1">
    <property type="entry name" value="MEMBRANE-BOUND ACYLTRANSFERASE YKRP-RELATED"/>
    <property type="match status" value="1"/>
</dbReference>
<proteinExistence type="predicted"/>
<dbReference type="Proteomes" id="UP000886748">
    <property type="component" value="Unassembled WGS sequence"/>
</dbReference>
<accession>A0A9D1N1Q5</accession>
<feature type="domain" description="Acyltransferase 3" evidence="2">
    <location>
        <begin position="9"/>
        <end position="343"/>
    </location>
</feature>
<name>A0A9D1N1Q5_9CLOT</name>
<comment type="caution">
    <text evidence="3">The sequence shown here is derived from an EMBL/GenBank/DDBJ whole genome shotgun (WGS) entry which is preliminary data.</text>
</comment>
<gene>
    <name evidence="3" type="ORF">IAD26_09275</name>
</gene>
<feature type="transmembrane region" description="Helical" evidence="1">
    <location>
        <begin position="36"/>
        <end position="51"/>
    </location>
</feature>
<protein>
    <submittedName>
        <fullName evidence="3">Acyltransferase family protein</fullName>
    </submittedName>
</protein>
<dbReference type="GO" id="GO:0016747">
    <property type="term" value="F:acyltransferase activity, transferring groups other than amino-acyl groups"/>
    <property type="evidence" value="ECO:0007669"/>
    <property type="project" value="InterPro"/>
</dbReference>
<sequence length="363" mass="42599">MNEDFSTKVDLMKALAILLVVSGHLEFSLLGMFTPYSFQLALFFFISGYLFKDKYLNDVVTFIERRFKSLLVPYFWYNLFYMGVTILIFHLSGKFWGKPISLKNFFITPFLNGHQFDLSCPLWFVTQLFMTMIAFLFIFRVLKAAKDNKFFHLAVFTILGVSAIPLSKIIPMDPLNLVVIRTMFSVFFVYLGYYYRHHVEDKIDIFSAKWLGAIVALQSVLWLFNRDFDPEHGIGLSYVLVWARFDDQLIVPIITALTGIWASLFVVKILYPYMHNIKFVRLMGENSYHIMANHLLVMYIITAILLHINGIPIQERANHDIYWIYNPVQTTYLYFVLTMVITTYTGVLQKNIYALMKKKFFDK</sequence>
<feature type="transmembrane region" description="Helical" evidence="1">
    <location>
        <begin position="207"/>
        <end position="224"/>
    </location>
</feature>
<feature type="transmembrane region" description="Helical" evidence="1">
    <location>
        <begin position="331"/>
        <end position="348"/>
    </location>
</feature>
<dbReference type="AlphaFoldDB" id="A0A9D1N1Q5"/>
<reference evidence="3" key="1">
    <citation type="submission" date="2020-10" db="EMBL/GenBank/DDBJ databases">
        <authorList>
            <person name="Gilroy R."/>
        </authorList>
    </citation>
    <scope>NUCLEOTIDE SEQUENCE</scope>
    <source>
        <strain evidence="3">CHK154-7741</strain>
    </source>
</reference>
<evidence type="ECO:0000313" key="3">
    <source>
        <dbReference type="EMBL" id="HIU93306.1"/>
    </source>
</evidence>
<feature type="transmembrane region" description="Helical" evidence="1">
    <location>
        <begin position="71"/>
        <end position="91"/>
    </location>
</feature>
<evidence type="ECO:0000259" key="2">
    <source>
        <dbReference type="Pfam" id="PF01757"/>
    </source>
</evidence>
<evidence type="ECO:0000256" key="1">
    <source>
        <dbReference type="SAM" id="Phobius"/>
    </source>
</evidence>
<keyword evidence="1" id="KW-0472">Membrane</keyword>
<reference evidence="3" key="2">
    <citation type="journal article" date="2021" name="PeerJ">
        <title>Extensive microbial diversity within the chicken gut microbiome revealed by metagenomics and culture.</title>
        <authorList>
            <person name="Gilroy R."/>
            <person name="Ravi A."/>
            <person name="Getino M."/>
            <person name="Pursley I."/>
            <person name="Horton D.L."/>
            <person name="Alikhan N.F."/>
            <person name="Baker D."/>
            <person name="Gharbi K."/>
            <person name="Hall N."/>
            <person name="Watson M."/>
            <person name="Adriaenssens E.M."/>
            <person name="Foster-Nyarko E."/>
            <person name="Jarju S."/>
            <person name="Secka A."/>
            <person name="Antonio M."/>
            <person name="Oren A."/>
            <person name="Chaudhuri R.R."/>
            <person name="La Ragione R."/>
            <person name="Hildebrand F."/>
            <person name="Pallen M.J."/>
        </authorList>
    </citation>
    <scope>NUCLEOTIDE SEQUENCE</scope>
    <source>
        <strain evidence="3">CHK154-7741</strain>
    </source>
</reference>
<keyword evidence="1" id="KW-0812">Transmembrane</keyword>
<dbReference type="InterPro" id="IPR052734">
    <property type="entry name" value="Nod_factor_acetyltransferase"/>
</dbReference>
<dbReference type="Pfam" id="PF01757">
    <property type="entry name" value="Acyl_transf_3"/>
    <property type="match status" value="1"/>
</dbReference>
<keyword evidence="3" id="KW-0808">Transferase</keyword>
<feature type="transmembrane region" description="Helical" evidence="1">
    <location>
        <begin position="249"/>
        <end position="271"/>
    </location>
</feature>
<dbReference type="EMBL" id="DVOD01000068">
    <property type="protein sequence ID" value="HIU93306.1"/>
    <property type="molecule type" value="Genomic_DNA"/>
</dbReference>
<keyword evidence="1" id="KW-1133">Transmembrane helix</keyword>
<organism evidence="3 4">
    <name type="scientific">Candidatus Limenecus avicola</name>
    <dbReference type="NCBI Taxonomy" id="2840847"/>
    <lineage>
        <taxon>Bacteria</taxon>
        <taxon>Bacillati</taxon>
        <taxon>Bacillota</taxon>
        <taxon>Clostridia</taxon>
        <taxon>Eubacteriales</taxon>
        <taxon>Clostridiaceae</taxon>
        <taxon>Clostridiaceae incertae sedis</taxon>
        <taxon>Candidatus Limenecus</taxon>
    </lineage>
</organism>
<feature type="transmembrane region" description="Helical" evidence="1">
    <location>
        <begin position="151"/>
        <end position="170"/>
    </location>
</feature>